<protein>
    <recommendedName>
        <fullName evidence="9">ArnT-like N-terminal domain-containing protein</fullName>
    </recommendedName>
</protein>
<comment type="caution">
    <text evidence="10">The sequence shown here is derived from an EMBL/GenBank/DDBJ whole genome shotgun (WGS) entry which is preliminary data.</text>
</comment>
<evidence type="ECO:0000313" key="11">
    <source>
        <dbReference type="Proteomes" id="UP000637628"/>
    </source>
</evidence>
<dbReference type="EMBL" id="BOML01000038">
    <property type="protein sequence ID" value="GIE03542.1"/>
    <property type="molecule type" value="Genomic_DNA"/>
</dbReference>
<gene>
    <name evidence="10" type="ORF">Adu01nite_48920</name>
</gene>
<evidence type="ECO:0000256" key="1">
    <source>
        <dbReference type="ARBA" id="ARBA00004127"/>
    </source>
</evidence>
<feature type="transmembrane region" description="Helical" evidence="8">
    <location>
        <begin position="428"/>
        <end position="446"/>
    </location>
</feature>
<evidence type="ECO:0000256" key="7">
    <source>
        <dbReference type="SAM" id="MobiDB-lite"/>
    </source>
</evidence>
<feature type="domain" description="ArnT-like N-terminal" evidence="9">
    <location>
        <begin position="65"/>
        <end position="183"/>
    </location>
</feature>
<evidence type="ECO:0000256" key="4">
    <source>
        <dbReference type="ARBA" id="ARBA00022692"/>
    </source>
</evidence>
<feature type="transmembrane region" description="Helical" evidence="8">
    <location>
        <begin position="70"/>
        <end position="89"/>
    </location>
</feature>
<dbReference type="InterPro" id="IPR003342">
    <property type="entry name" value="ArnT-like_N"/>
</dbReference>
<proteinExistence type="predicted"/>
<keyword evidence="6 8" id="KW-0472">Membrane</keyword>
<keyword evidence="5 8" id="KW-1133">Transmembrane helix</keyword>
<keyword evidence="4 8" id="KW-0812">Transmembrane</keyword>
<feature type="transmembrane region" description="Helical" evidence="8">
    <location>
        <begin position="182"/>
        <end position="202"/>
    </location>
</feature>
<keyword evidence="2" id="KW-0328">Glycosyltransferase</keyword>
<feature type="transmembrane region" description="Helical" evidence="8">
    <location>
        <begin position="144"/>
        <end position="176"/>
    </location>
</feature>
<accession>A0ABQ3Z129</accession>
<reference evidence="10 11" key="1">
    <citation type="submission" date="2021-01" db="EMBL/GenBank/DDBJ databases">
        <title>Whole genome shotgun sequence of Actinoplanes durhamensis NBRC 14914.</title>
        <authorList>
            <person name="Komaki H."/>
            <person name="Tamura T."/>
        </authorList>
    </citation>
    <scope>NUCLEOTIDE SEQUENCE [LARGE SCALE GENOMIC DNA]</scope>
    <source>
        <strain evidence="10 11">NBRC 14914</strain>
    </source>
</reference>
<feature type="transmembrane region" description="Helical" evidence="8">
    <location>
        <begin position="402"/>
        <end position="422"/>
    </location>
</feature>
<feature type="region of interest" description="Disordered" evidence="7">
    <location>
        <begin position="464"/>
        <end position="492"/>
    </location>
</feature>
<evidence type="ECO:0000256" key="5">
    <source>
        <dbReference type="ARBA" id="ARBA00022989"/>
    </source>
</evidence>
<sequence>MRSRHLPFSVVLAAAVTLRVWFAATYPYAFFFPDSRSYIESSLLGEPGVIRPFGYSWLLKPFLRMPYERIALAQHMLGVLILAAAYAFLLRRGCRPWLAALAVLPVAVDARVLTVEHYVLAETAYLAATAGGLFLLAGRDRLGWFAAAGGGALLGFAAVTRTVGLPILALAAAYLLVRRVSLLRLGAFALPVLAILGGYLLWYHQHRGVYAFGQYQGRFLYARVMPIADCDRLRLTVSQRALCMPEAPRSWDQRPDNYIWSAASPARRLYPSETGDPVLGDFADTVIKQRPLSYVGMVAEQSWWHLTWRPPLNDDADCLARVWLPPVTVGSDCVARYYTPADRLGAMPAPHFLVDNPDARRLHAYGRVVTTPGPLYAVGILVTLFAAGWRVRRRSWRSAADALLFTGAGVGLLVVSVATSLFDYRYAVPAVLLIPIGLALAVTRIVSAASTARRLDAFIGGGRAARGSTRAPGNGQDGGGRTAPVPSEVRPW</sequence>
<comment type="subcellular location">
    <subcellularLocation>
        <location evidence="1">Endomembrane system</location>
        <topology evidence="1">Multi-pass membrane protein</topology>
    </subcellularLocation>
</comment>
<dbReference type="Proteomes" id="UP000637628">
    <property type="component" value="Unassembled WGS sequence"/>
</dbReference>
<organism evidence="10 11">
    <name type="scientific">Paractinoplanes durhamensis</name>
    <dbReference type="NCBI Taxonomy" id="113563"/>
    <lineage>
        <taxon>Bacteria</taxon>
        <taxon>Bacillati</taxon>
        <taxon>Actinomycetota</taxon>
        <taxon>Actinomycetes</taxon>
        <taxon>Micromonosporales</taxon>
        <taxon>Micromonosporaceae</taxon>
        <taxon>Paractinoplanes</taxon>
    </lineage>
</organism>
<name>A0ABQ3Z129_9ACTN</name>
<keyword evidence="3" id="KW-0808">Transferase</keyword>
<evidence type="ECO:0000313" key="10">
    <source>
        <dbReference type="EMBL" id="GIE03542.1"/>
    </source>
</evidence>
<evidence type="ECO:0000256" key="3">
    <source>
        <dbReference type="ARBA" id="ARBA00022679"/>
    </source>
</evidence>
<evidence type="ECO:0000256" key="8">
    <source>
        <dbReference type="SAM" id="Phobius"/>
    </source>
</evidence>
<evidence type="ECO:0000256" key="6">
    <source>
        <dbReference type="ARBA" id="ARBA00023136"/>
    </source>
</evidence>
<evidence type="ECO:0000256" key="2">
    <source>
        <dbReference type="ARBA" id="ARBA00022676"/>
    </source>
</evidence>
<feature type="transmembrane region" description="Helical" evidence="8">
    <location>
        <begin position="119"/>
        <end position="137"/>
    </location>
</feature>
<dbReference type="Pfam" id="PF02366">
    <property type="entry name" value="PMT"/>
    <property type="match status" value="1"/>
</dbReference>
<keyword evidence="11" id="KW-1185">Reference proteome</keyword>
<evidence type="ECO:0000259" key="9">
    <source>
        <dbReference type="Pfam" id="PF02366"/>
    </source>
</evidence>